<accession>A0A511X536</accession>
<dbReference type="PANTHER" id="PTHR30383">
    <property type="entry name" value="THIOESTERASE 1/PROTEASE 1/LYSOPHOSPHOLIPASE L1"/>
    <property type="match status" value="1"/>
</dbReference>
<evidence type="ECO:0000259" key="1">
    <source>
        <dbReference type="Pfam" id="PF13472"/>
    </source>
</evidence>
<dbReference type="InterPro" id="IPR051532">
    <property type="entry name" value="Ester_Hydrolysis_Enzymes"/>
</dbReference>
<organism evidence="2 3">
    <name type="scientific">Halolactibacillus alkaliphilus</name>
    <dbReference type="NCBI Taxonomy" id="442899"/>
    <lineage>
        <taxon>Bacteria</taxon>
        <taxon>Bacillati</taxon>
        <taxon>Bacillota</taxon>
        <taxon>Bacilli</taxon>
        <taxon>Bacillales</taxon>
        <taxon>Bacillaceae</taxon>
        <taxon>Halolactibacillus</taxon>
    </lineage>
</organism>
<sequence>MKKERIVFIGDSITEWGKTDDFREIGDNYVRMIRDYYATSKGYVPEIINKGIGGNRITDLQARWQEDVIDLQPDILSISIGINDVWRQLDASDMDQVTPDVFEEIYHTLIRRTLEETNAQIILMDPTVIEEDAESKGNQLLKPYLEIVEVMSKTYQLPRVKTHEAFLDYIERGLELPLTIDGVHTTSTGDTLMAKTWIETILSK</sequence>
<dbReference type="AlphaFoldDB" id="A0A511X536"/>
<reference evidence="2 3" key="1">
    <citation type="submission" date="2019-07" db="EMBL/GenBank/DDBJ databases">
        <title>Whole genome shotgun sequence of Halolactibacillus alkaliphilus NBRC 103919.</title>
        <authorList>
            <person name="Hosoyama A."/>
            <person name="Uohara A."/>
            <person name="Ohji S."/>
            <person name="Ichikawa N."/>
        </authorList>
    </citation>
    <scope>NUCLEOTIDE SEQUENCE [LARGE SCALE GENOMIC DNA]</scope>
    <source>
        <strain evidence="2 3">NBRC 103919</strain>
    </source>
</reference>
<dbReference type="Pfam" id="PF13472">
    <property type="entry name" value="Lipase_GDSL_2"/>
    <property type="match status" value="1"/>
</dbReference>
<evidence type="ECO:0000313" key="2">
    <source>
        <dbReference type="EMBL" id="GEN58069.1"/>
    </source>
</evidence>
<dbReference type="InterPro" id="IPR036514">
    <property type="entry name" value="SGNH_hydro_sf"/>
</dbReference>
<proteinExistence type="predicted"/>
<dbReference type="CDD" id="cd01834">
    <property type="entry name" value="SGNH_hydrolase_like_2"/>
    <property type="match status" value="1"/>
</dbReference>
<dbReference type="Gene3D" id="3.40.50.1110">
    <property type="entry name" value="SGNH hydrolase"/>
    <property type="match status" value="1"/>
</dbReference>
<comment type="caution">
    <text evidence="2">The sequence shown here is derived from an EMBL/GenBank/DDBJ whole genome shotgun (WGS) entry which is preliminary data.</text>
</comment>
<dbReference type="STRING" id="442899.SAMN05720591_1575"/>
<dbReference type="InterPro" id="IPR013830">
    <property type="entry name" value="SGNH_hydro"/>
</dbReference>
<dbReference type="EMBL" id="BJYE01000065">
    <property type="protein sequence ID" value="GEN58069.1"/>
    <property type="molecule type" value="Genomic_DNA"/>
</dbReference>
<dbReference type="Proteomes" id="UP000321400">
    <property type="component" value="Unassembled WGS sequence"/>
</dbReference>
<feature type="domain" description="SGNH hydrolase-type esterase" evidence="1">
    <location>
        <begin position="8"/>
        <end position="189"/>
    </location>
</feature>
<protein>
    <submittedName>
        <fullName evidence="2">Lipase</fullName>
    </submittedName>
</protein>
<dbReference type="GO" id="GO:0004622">
    <property type="term" value="F:phosphatidylcholine lysophospholipase activity"/>
    <property type="evidence" value="ECO:0007669"/>
    <property type="project" value="TreeGrafter"/>
</dbReference>
<dbReference type="RefSeq" id="WP_229675587.1">
    <property type="nucleotide sequence ID" value="NZ_BJYE01000065.1"/>
</dbReference>
<dbReference type="PANTHER" id="PTHR30383:SF5">
    <property type="entry name" value="SGNH HYDROLASE-TYPE ESTERASE DOMAIN-CONTAINING PROTEIN"/>
    <property type="match status" value="1"/>
</dbReference>
<dbReference type="SUPFAM" id="SSF52266">
    <property type="entry name" value="SGNH hydrolase"/>
    <property type="match status" value="1"/>
</dbReference>
<evidence type="ECO:0000313" key="3">
    <source>
        <dbReference type="Proteomes" id="UP000321400"/>
    </source>
</evidence>
<name>A0A511X536_9BACI</name>
<gene>
    <name evidence="2" type="ORF">HAL01_25330</name>
</gene>
<keyword evidence="3" id="KW-1185">Reference proteome</keyword>